<sequence length="285" mass="30469">MATKKQKATSSSKKGSKASWECGEEVMVRANRYKWLQGHVKRLARGGVAVWVEEATLVIHVPLELAGTHLSRSATAPTTATSLLRLPMSGHPDHCLVLAVRPAHLSHRRLVERFLIPVVKTVPTDTDLSVTLLPLTANRPSLLTVEPPSAPEKIIQTPPLSPVSSTSSRVLKLLESIPETQDCNTAPDIQEPPPATRITGSGRFSGLPLEVPVPADNGSVSSSSSTATTPSPGRQSLAERIKKLKIPSSEKTNPHGAHSKSLPSSSWITIIQDGVQNKKASSVSQ</sequence>
<proteinExistence type="predicted"/>
<evidence type="ECO:0000313" key="3">
    <source>
        <dbReference type="Proteomes" id="UP000886520"/>
    </source>
</evidence>
<feature type="compositionally biased region" description="Low complexity" evidence="1">
    <location>
        <begin position="219"/>
        <end position="231"/>
    </location>
</feature>
<evidence type="ECO:0000313" key="2">
    <source>
        <dbReference type="EMBL" id="KAI5079194.1"/>
    </source>
</evidence>
<name>A0A9D4ZKU7_ADICA</name>
<comment type="caution">
    <text evidence="2">The sequence shown here is derived from an EMBL/GenBank/DDBJ whole genome shotgun (WGS) entry which is preliminary data.</text>
</comment>
<protein>
    <submittedName>
        <fullName evidence="2">Uncharacterized protein</fullName>
    </submittedName>
</protein>
<reference evidence="2" key="1">
    <citation type="submission" date="2021-01" db="EMBL/GenBank/DDBJ databases">
        <title>Adiantum capillus-veneris genome.</title>
        <authorList>
            <person name="Fang Y."/>
            <person name="Liao Q."/>
        </authorList>
    </citation>
    <scope>NUCLEOTIDE SEQUENCE</scope>
    <source>
        <strain evidence="2">H3</strain>
        <tissue evidence="2">Leaf</tissue>
    </source>
</reference>
<gene>
    <name evidence="2" type="ORF">GOP47_0006865</name>
</gene>
<dbReference type="EMBL" id="JABFUD020000006">
    <property type="protein sequence ID" value="KAI5079194.1"/>
    <property type="molecule type" value="Genomic_DNA"/>
</dbReference>
<keyword evidence="3" id="KW-1185">Reference proteome</keyword>
<dbReference type="AlphaFoldDB" id="A0A9D4ZKU7"/>
<evidence type="ECO:0000256" key="1">
    <source>
        <dbReference type="SAM" id="MobiDB-lite"/>
    </source>
</evidence>
<feature type="region of interest" description="Disordered" evidence="1">
    <location>
        <begin position="177"/>
        <end position="266"/>
    </location>
</feature>
<accession>A0A9D4ZKU7</accession>
<organism evidence="2 3">
    <name type="scientific">Adiantum capillus-veneris</name>
    <name type="common">Maidenhair fern</name>
    <dbReference type="NCBI Taxonomy" id="13818"/>
    <lineage>
        <taxon>Eukaryota</taxon>
        <taxon>Viridiplantae</taxon>
        <taxon>Streptophyta</taxon>
        <taxon>Embryophyta</taxon>
        <taxon>Tracheophyta</taxon>
        <taxon>Polypodiopsida</taxon>
        <taxon>Polypodiidae</taxon>
        <taxon>Polypodiales</taxon>
        <taxon>Pteridineae</taxon>
        <taxon>Pteridaceae</taxon>
        <taxon>Vittarioideae</taxon>
        <taxon>Adiantum</taxon>
    </lineage>
</organism>
<dbReference type="Proteomes" id="UP000886520">
    <property type="component" value="Chromosome 6"/>
</dbReference>